<reference evidence="2" key="2">
    <citation type="submission" date="2015-01" db="EMBL/GenBank/DDBJ databases">
        <title>Evolutionary Origins and Diversification of the Mycorrhizal Mutualists.</title>
        <authorList>
            <consortium name="DOE Joint Genome Institute"/>
            <consortium name="Mycorrhizal Genomics Consortium"/>
            <person name="Kohler A."/>
            <person name="Kuo A."/>
            <person name="Nagy L.G."/>
            <person name="Floudas D."/>
            <person name="Copeland A."/>
            <person name="Barry K.W."/>
            <person name="Cichocki N."/>
            <person name="Veneault-Fourrey C."/>
            <person name="LaButti K."/>
            <person name="Lindquist E.A."/>
            <person name="Lipzen A."/>
            <person name="Lundell T."/>
            <person name="Morin E."/>
            <person name="Murat C."/>
            <person name="Riley R."/>
            <person name="Ohm R."/>
            <person name="Sun H."/>
            <person name="Tunlid A."/>
            <person name="Henrissat B."/>
            <person name="Grigoriev I.V."/>
            <person name="Hibbett D.S."/>
            <person name="Martin F."/>
        </authorList>
    </citation>
    <scope>NUCLEOTIDE SEQUENCE [LARGE SCALE GENOMIC DNA]</scope>
    <source>
        <strain evidence="2">441</strain>
    </source>
</reference>
<dbReference type="Proteomes" id="UP000054018">
    <property type="component" value="Unassembled WGS sequence"/>
</dbReference>
<name>A0A0C9ZRS9_9AGAM</name>
<dbReference type="OrthoDB" id="1694274at2759"/>
<dbReference type="SUPFAM" id="SSF56784">
    <property type="entry name" value="HAD-like"/>
    <property type="match status" value="1"/>
</dbReference>
<protein>
    <recommendedName>
        <fullName evidence="3">Epoxide hydrolase</fullName>
    </recommendedName>
</protein>
<proteinExistence type="predicted"/>
<dbReference type="PANTHER" id="PTHR47829">
    <property type="entry name" value="HYDROLASE, PUTATIVE (AFU_ORTHOLOGUE AFUA_1G12880)-RELATED"/>
    <property type="match status" value="1"/>
</dbReference>
<dbReference type="STRING" id="765257.A0A0C9ZRS9"/>
<dbReference type="InterPro" id="IPR023214">
    <property type="entry name" value="HAD_sf"/>
</dbReference>
<evidence type="ECO:0000313" key="2">
    <source>
        <dbReference type="Proteomes" id="UP000054018"/>
    </source>
</evidence>
<dbReference type="Pfam" id="PF00702">
    <property type="entry name" value="Hydrolase"/>
    <property type="match status" value="1"/>
</dbReference>
<evidence type="ECO:0008006" key="3">
    <source>
        <dbReference type="Google" id="ProtNLM"/>
    </source>
</evidence>
<sequence length="297" mass="33172">MVLPHIKAIMFDIGGVVLKSPFVAIAEYEREKNLPPNYLNVSIASRGPSGAWQRFERGETALHEFYAAFSEDLSDVDNGNEWYRRYCLRKGLTDEVELPATLDIDGRDLFGRMMRTGASYDVHIVTAIQKLREAGKWRIIALTNNFGAHIIGTSPVANEYHHKNQHQPQALSTAGISDSELRFLGWQDGPVPSPIRALFHNFFDSSEVGLGKPDPEFYLHACRESGVYPHEVIFLDDIGRNLKTAKELGMVTIHVPIGGTREVVKRLEEMLSVDLCVSNHGHGHDGHDEDGSDLAKL</sequence>
<dbReference type="Gene3D" id="1.10.150.240">
    <property type="entry name" value="Putative phosphatase, domain 2"/>
    <property type="match status" value="1"/>
</dbReference>
<gene>
    <name evidence="1" type="ORF">PISMIDRAFT_677729</name>
</gene>
<dbReference type="SFLD" id="SFLDG01129">
    <property type="entry name" value="C1.5:_HAD__Beta-PGM__Phosphata"/>
    <property type="match status" value="1"/>
</dbReference>
<dbReference type="CDD" id="cd02603">
    <property type="entry name" value="HAD_sEH-N_like"/>
    <property type="match status" value="1"/>
</dbReference>
<dbReference type="InterPro" id="IPR052898">
    <property type="entry name" value="ACAD10-like"/>
</dbReference>
<dbReference type="NCBIfam" id="TIGR01509">
    <property type="entry name" value="HAD-SF-IA-v3"/>
    <property type="match status" value="1"/>
</dbReference>
<dbReference type="PANTHER" id="PTHR47829:SF1">
    <property type="entry name" value="HAD FAMILY PHOSPHATASE"/>
    <property type="match status" value="1"/>
</dbReference>
<dbReference type="EMBL" id="KN833712">
    <property type="protein sequence ID" value="KIK24947.1"/>
    <property type="molecule type" value="Genomic_DNA"/>
</dbReference>
<dbReference type="HOGENOM" id="CLU_045011_1_0_1"/>
<dbReference type="GO" id="GO:0016791">
    <property type="term" value="F:phosphatase activity"/>
    <property type="evidence" value="ECO:0007669"/>
    <property type="project" value="UniProtKB-ARBA"/>
</dbReference>
<dbReference type="AlphaFoldDB" id="A0A0C9ZRS9"/>
<keyword evidence="2" id="KW-1185">Reference proteome</keyword>
<reference evidence="1 2" key="1">
    <citation type="submission" date="2014-04" db="EMBL/GenBank/DDBJ databases">
        <authorList>
            <consortium name="DOE Joint Genome Institute"/>
            <person name="Kuo A."/>
            <person name="Kohler A."/>
            <person name="Costa M.D."/>
            <person name="Nagy L.G."/>
            <person name="Floudas D."/>
            <person name="Copeland A."/>
            <person name="Barry K.W."/>
            <person name="Cichocki N."/>
            <person name="Veneault-Fourrey C."/>
            <person name="LaButti K."/>
            <person name="Lindquist E.A."/>
            <person name="Lipzen A."/>
            <person name="Lundell T."/>
            <person name="Morin E."/>
            <person name="Murat C."/>
            <person name="Sun H."/>
            <person name="Tunlid A."/>
            <person name="Henrissat B."/>
            <person name="Grigoriev I.V."/>
            <person name="Hibbett D.S."/>
            <person name="Martin F."/>
            <person name="Nordberg H.P."/>
            <person name="Cantor M.N."/>
            <person name="Hua S.X."/>
        </authorList>
    </citation>
    <scope>NUCLEOTIDE SEQUENCE [LARGE SCALE GENOMIC DNA]</scope>
    <source>
        <strain evidence="1 2">441</strain>
    </source>
</reference>
<dbReference type="InterPro" id="IPR023198">
    <property type="entry name" value="PGP-like_dom2"/>
</dbReference>
<accession>A0A0C9ZRS9</accession>
<dbReference type="SFLD" id="SFLDS00003">
    <property type="entry name" value="Haloacid_Dehalogenase"/>
    <property type="match status" value="1"/>
</dbReference>
<organism evidence="1 2">
    <name type="scientific">Pisolithus microcarpus 441</name>
    <dbReference type="NCBI Taxonomy" id="765257"/>
    <lineage>
        <taxon>Eukaryota</taxon>
        <taxon>Fungi</taxon>
        <taxon>Dikarya</taxon>
        <taxon>Basidiomycota</taxon>
        <taxon>Agaricomycotina</taxon>
        <taxon>Agaricomycetes</taxon>
        <taxon>Agaricomycetidae</taxon>
        <taxon>Boletales</taxon>
        <taxon>Sclerodermatineae</taxon>
        <taxon>Pisolithaceae</taxon>
        <taxon>Pisolithus</taxon>
    </lineage>
</organism>
<dbReference type="Gene3D" id="3.40.50.1000">
    <property type="entry name" value="HAD superfamily/HAD-like"/>
    <property type="match status" value="1"/>
</dbReference>
<dbReference type="InterPro" id="IPR006439">
    <property type="entry name" value="HAD-SF_hydro_IA"/>
</dbReference>
<dbReference type="InterPro" id="IPR036412">
    <property type="entry name" value="HAD-like_sf"/>
</dbReference>
<evidence type="ECO:0000313" key="1">
    <source>
        <dbReference type="EMBL" id="KIK24947.1"/>
    </source>
</evidence>